<dbReference type="KEGG" id="vg:26637912"/>
<dbReference type="Proteomes" id="UP000030739">
    <property type="component" value="Segment"/>
</dbReference>
<evidence type="ECO:0000313" key="2">
    <source>
        <dbReference type="Proteomes" id="UP000030739"/>
    </source>
</evidence>
<proteinExistence type="predicted"/>
<keyword evidence="2" id="KW-1185">Reference proteome</keyword>
<protein>
    <recommendedName>
        <fullName evidence="3">Molybdenum ABC transporter</fullName>
    </recommendedName>
</protein>
<dbReference type="GeneID" id="26637912"/>
<reference evidence="1 2" key="1">
    <citation type="journal article" date="2015" name="Plant Pathol. J.">
        <title>Isolation and Genomic Characterization of the T4-Like Bacteriophage PM2 Infecting Pectobacterium carotovorum subsp. carotovorum.</title>
        <authorList>
            <person name="Lim J.A."/>
            <person name="Lee D.H."/>
            <person name="Heu S."/>
        </authorList>
    </citation>
    <scope>NUCLEOTIDE SEQUENCE [LARGE SCALE GENOMIC DNA]</scope>
</reference>
<dbReference type="RefSeq" id="YP_009211440.1">
    <property type="nucleotide sequence ID" value="NC_028940.1"/>
</dbReference>
<dbReference type="EMBL" id="KF835987">
    <property type="protein sequence ID" value="AHY24981.1"/>
    <property type="molecule type" value="Genomic_DNA"/>
</dbReference>
<organism evidence="1 2">
    <name type="scientific">Pectobacterium bacteriophage PM2</name>
    <dbReference type="NCBI Taxonomy" id="1429794"/>
    <lineage>
        <taxon>Viruses</taxon>
        <taxon>Duplodnaviria</taxon>
        <taxon>Heunggongvirae</taxon>
        <taxon>Uroviricota</taxon>
        <taxon>Caudoviricetes</taxon>
        <taxon>Pantevenvirales</taxon>
        <taxon>Straboviridae</taxon>
        <taxon>Tevenvirinae</taxon>
        <taxon>Mosugukvirus</taxon>
        <taxon>Mosugukvirus pm2</taxon>
    </lineage>
</organism>
<gene>
    <name evidence="1" type="ORF">PM2_019</name>
</gene>
<evidence type="ECO:0000313" key="1">
    <source>
        <dbReference type="EMBL" id="AHY24981.1"/>
    </source>
</evidence>
<sequence>MDLFEFFDTSEEKEEPVDLIKELDMIIKSNGGNVPTSVLSALALYYQDPPPWAPWIK</sequence>
<evidence type="ECO:0008006" key="3">
    <source>
        <dbReference type="Google" id="ProtNLM"/>
    </source>
</evidence>
<dbReference type="OrthoDB" id="26953at10239"/>
<name>A0A0A0Q096_9CAUD</name>
<accession>A0A0A0Q096</accession>